<dbReference type="STRING" id="582692.SAMN05720606_109138"/>
<name>A0A1G5ISE3_9BACL</name>
<organism evidence="1 2">
    <name type="scientific">Paenibacillus polysaccharolyticus</name>
    <dbReference type="NCBI Taxonomy" id="582692"/>
    <lineage>
        <taxon>Bacteria</taxon>
        <taxon>Bacillati</taxon>
        <taxon>Bacillota</taxon>
        <taxon>Bacilli</taxon>
        <taxon>Bacillales</taxon>
        <taxon>Paenibacillaceae</taxon>
        <taxon>Paenibacillus</taxon>
    </lineage>
</organism>
<proteinExistence type="predicted"/>
<dbReference type="Pfam" id="PF10903">
    <property type="entry name" value="DUF2691"/>
    <property type="match status" value="1"/>
</dbReference>
<dbReference type="RefSeq" id="WP_090920885.1">
    <property type="nucleotide sequence ID" value="NZ_FMVM01000009.1"/>
</dbReference>
<dbReference type="EMBL" id="FMVM01000009">
    <property type="protein sequence ID" value="SCY79006.1"/>
    <property type="molecule type" value="Genomic_DNA"/>
</dbReference>
<protein>
    <recommendedName>
        <fullName evidence="3">Prophage protein</fullName>
    </recommendedName>
</protein>
<dbReference type="InterPro" id="IPR020216">
    <property type="entry name" value="Uncharacterised_YncE"/>
</dbReference>
<dbReference type="AlphaFoldDB" id="A0A1G5ISE3"/>
<evidence type="ECO:0000313" key="2">
    <source>
        <dbReference type="Proteomes" id="UP000198538"/>
    </source>
</evidence>
<evidence type="ECO:0000313" key="1">
    <source>
        <dbReference type="EMBL" id="SCY79006.1"/>
    </source>
</evidence>
<reference evidence="2" key="1">
    <citation type="submission" date="2016-10" db="EMBL/GenBank/DDBJ databases">
        <authorList>
            <person name="Varghese N."/>
            <person name="Submissions S."/>
        </authorList>
    </citation>
    <scope>NUCLEOTIDE SEQUENCE [LARGE SCALE GENOMIC DNA]</scope>
    <source>
        <strain evidence="2">BL9</strain>
    </source>
</reference>
<keyword evidence="2" id="KW-1185">Reference proteome</keyword>
<dbReference type="Proteomes" id="UP000198538">
    <property type="component" value="Unassembled WGS sequence"/>
</dbReference>
<evidence type="ECO:0008006" key="3">
    <source>
        <dbReference type="Google" id="ProtNLM"/>
    </source>
</evidence>
<accession>A0A1G5ISE3</accession>
<gene>
    <name evidence="1" type="ORF">SAMN05720606_109138</name>
</gene>
<sequence>MTRGIQFQIPNEYGSFLGEILKPIKIADYDWFVGGEESYLVVKNSLGESLFPDRVMGMAGEELQTMIDDNKYYLIFANLKAYTRGTAIIDIETYEDYAESDCQLALLVIDSSYVAVYIKDAKIREEMFEHIKRMGYEALDYITDDNDVRTKLSVW</sequence>